<feature type="compositionally biased region" description="Polar residues" evidence="1">
    <location>
        <begin position="1"/>
        <end position="15"/>
    </location>
</feature>
<comment type="caution">
    <text evidence="2">The sequence shown here is derived from an EMBL/GenBank/DDBJ whole genome shotgun (WGS) entry which is preliminary data.</text>
</comment>
<organism evidence="2 3">
    <name type="scientific">Pyrus ussuriensis x Pyrus communis</name>
    <dbReference type="NCBI Taxonomy" id="2448454"/>
    <lineage>
        <taxon>Eukaryota</taxon>
        <taxon>Viridiplantae</taxon>
        <taxon>Streptophyta</taxon>
        <taxon>Embryophyta</taxon>
        <taxon>Tracheophyta</taxon>
        <taxon>Spermatophyta</taxon>
        <taxon>Magnoliopsida</taxon>
        <taxon>eudicotyledons</taxon>
        <taxon>Gunneridae</taxon>
        <taxon>Pentapetalae</taxon>
        <taxon>rosids</taxon>
        <taxon>fabids</taxon>
        <taxon>Rosales</taxon>
        <taxon>Rosaceae</taxon>
        <taxon>Amygdaloideae</taxon>
        <taxon>Maleae</taxon>
        <taxon>Pyrus</taxon>
    </lineage>
</organism>
<accession>A0A5N5I583</accession>
<evidence type="ECO:0000256" key="1">
    <source>
        <dbReference type="SAM" id="MobiDB-lite"/>
    </source>
</evidence>
<feature type="region of interest" description="Disordered" evidence="1">
    <location>
        <begin position="1"/>
        <end position="26"/>
    </location>
</feature>
<dbReference type="Proteomes" id="UP000327157">
    <property type="component" value="Chromosome 6"/>
</dbReference>
<evidence type="ECO:0000313" key="2">
    <source>
        <dbReference type="EMBL" id="KAB2632790.1"/>
    </source>
</evidence>
<protein>
    <submittedName>
        <fullName evidence="2">Uncharacterized protein</fullName>
    </submittedName>
</protein>
<reference evidence="2 3" key="1">
    <citation type="submission" date="2019-09" db="EMBL/GenBank/DDBJ databases">
        <authorList>
            <person name="Ou C."/>
        </authorList>
    </citation>
    <scope>NUCLEOTIDE SEQUENCE [LARGE SCALE GENOMIC DNA]</scope>
    <source>
        <strain evidence="2">S2</strain>
        <tissue evidence="2">Leaf</tissue>
    </source>
</reference>
<gene>
    <name evidence="2" type="ORF">D8674_029037</name>
</gene>
<dbReference type="AlphaFoldDB" id="A0A5N5I583"/>
<proteinExistence type="predicted"/>
<evidence type="ECO:0000313" key="3">
    <source>
        <dbReference type="Proteomes" id="UP000327157"/>
    </source>
</evidence>
<reference evidence="3" key="2">
    <citation type="submission" date="2019-10" db="EMBL/GenBank/DDBJ databases">
        <title>A de novo genome assembly of a pear dwarfing rootstock.</title>
        <authorList>
            <person name="Wang F."/>
            <person name="Wang J."/>
            <person name="Li S."/>
            <person name="Zhang Y."/>
            <person name="Fang M."/>
            <person name="Ma L."/>
            <person name="Zhao Y."/>
            <person name="Jiang S."/>
        </authorList>
    </citation>
    <scope>NUCLEOTIDE SEQUENCE [LARGE SCALE GENOMIC DNA]</scope>
</reference>
<dbReference type="EMBL" id="SMOL01000120">
    <property type="protein sequence ID" value="KAB2632790.1"/>
    <property type="molecule type" value="Genomic_DNA"/>
</dbReference>
<keyword evidence="3" id="KW-1185">Reference proteome</keyword>
<name>A0A5N5I583_9ROSA</name>
<reference evidence="2 3" key="3">
    <citation type="submission" date="2019-11" db="EMBL/GenBank/DDBJ databases">
        <title>A de novo genome assembly of a pear dwarfing rootstock.</title>
        <authorList>
            <person name="Wang F."/>
            <person name="Wang J."/>
            <person name="Li S."/>
            <person name="Zhang Y."/>
            <person name="Fang M."/>
            <person name="Ma L."/>
            <person name="Zhao Y."/>
            <person name="Jiang S."/>
        </authorList>
    </citation>
    <scope>NUCLEOTIDE SEQUENCE [LARGE SCALE GENOMIC DNA]</scope>
    <source>
        <strain evidence="2">S2</strain>
        <tissue evidence="2">Leaf</tissue>
    </source>
</reference>
<sequence length="138" mass="15831">MADNGARSSNTTDGASSGKDNKKRAAVRVRHTYGGSRYQIIADEIIRTVKSNKRPNFSSDVGAMVRTKCAADWESWRTILEKLKMHMIDELATNWDIDKSDPNLMKVINNVFKSRFWEWKFVMNALQHNSKNHKSNGR</sequence>